<dbReference type="EMBL" id="BAABYW010000001">
    <property type="protein sequence ID" value="GAA6409666.1"/>
    <property type="molecule type" value="Genomic_DNA"/>
</dbReference>
<dbReference type="Proteomes" id="UP001600943">
    <property type="component" value="Unassembled WGS sequence"/>
</dbReference>
<reference evidence="1 2" key="1">
    <citation type="submission" date="2024-04" db="EMBL/GenBank/DDBJ databases">
        <title>Defined microbial consortia suppress multidrug-resistant proinflammatory Enterobacteriaceae via ecological control.</title>
        <authorList>
            <person name="Furuichi M."/>
            <person name="Kawaguchi T."/>
            <person name="Pust M."/>
            <person name="Yasuma K."/>
            <person name="Plichta D."/>
            <person name="Hasegawa N."/>
            <person name="Ohya T."/>
            <person name="Bhattarai S."/>
            <person name="Sasajima S."/>
            <person name="Aoto Y."/>
            <person name="Tuganbaev T."/>
            <person name="Yaginuma M."/>
            <person name="Ueda M."/>
            <person name="Okahashi N."/>
            <person name="Amafuji K."/>
            <person name="Kiridooshi Y."/>
            <person name="Sugita K."/>
            <person name="Strazar M."/>
            <person name="Skelly A."/>
            <person name="Suda W."/>
            <person name="Hattori M."/>
            <person name="Nakamoto N."/>
            <person name="Caballero S."/>
            <person name="Norman J."/>
            <person name="Olle B."/>
            <person name="Tanoue T."/>
            <person name="Arita M."/>
            <person name="Bucci V."/>
            <person name="Atarashi K."/>
            <person name="Xavier R."/>
            <person name="Honda K."/>
        </authorList>
    </citation>
    <scope>NUCLEOTIDE SEQUENCE [LARGE SCALE GENOMIC DNA]</scope>
    <source>
        <strain evidence="2">k04-0078-D8-1</strain>
    </source>
</reference>
<gene>
    <name evidence="1" type="ORF">K040078D81_37830</name>
</gene>
<comment type="caution">
    <text evidence="1">The sequence shown here is derived from an EMBL/GenBank/DDBJ whole genome shotgun (WGS) entry which is preliminary data.</text>
</comment>
<protein>
    <submittedName>
        <fullName evidence="1">Uncharacterized protein</fullName>
    </submittedName>
</protein>
<sequence>MYGSKKAGTVQGSGCEMKKVMNYENFTEVLLDAGFSMGGGNSEGIYSIIDWDWDKEPPYDTPVKWHTGDKETDPWEWRMRVLDERNDTAYAKFFFRKSGYITKEWYPYFFACRRGSMDFMDMYLEGRISNEAKRIYTSIEEEGVMPLHELKKAAGFGKEDKSRFDRALVELQMNLFLTICGRRHKISAEGKPYGWDSTAFCKTEDFWDREVLKAASAVSSKEAEERIREQILRLNPLASDRNIYKFIYGRAGR</sequence>
<accession>A0ABQ0BDX3</accession>
<dbReference type="RefSeq" id="WP_390407562.1">
    <property type="nucleotide sequence ID" value="NZ_BAABYW010000001.1"/>
</dbReference>
<keyword evidence="2" id="KW-1185">Reference proteome</keyword>
<dbReference type="InterPro" id="IPR056298">
    <property type="entry name" value="AlkZ-rel"/>
</dbReference>
<proteinExistence type="predicted"/>
<name>A0ABQ0BDX3_9FIRM</name>
<evidence type="ECO:0000313" key="1">
    <source>
        <dbReference type="EMBL" id="GAA6409666.1"/>
    </source>
</evidence>
<dbReference type="Pfam" id="PF24741">
    <property type="entry name" value="AlkZ-rel"/>
    <property type="match status" value="1"/>
</dbReference>
<evidence type="ECO:0000313" key="2">
    <source>
        <dbReference type="Proteomes" id="UP001600943"/>
    </source>
</evidence>
<organism evidence="1 2">
    <name type="scientific">Blautia hominis</name>
    <dbReference type="NCBI Taxonomy" id="2025493"/>
    <lineage>
        <taxon>Bacteria</taxon>
        <taxon>Bacillati</taxon>
        <taxon>Bacillota</taxon>
        <taxon>Clostridia</taxon>
        <taxon>Lachnospirales</taxon>
        <taxon>Lachnospiraceae</taxon>
        <taxon>Blautia</taxon>
    </lineage>
</organism>